<dbReference type="RefSeq" id="WP_379530542.1">
    <property type="nucleotide sequence ID" value="NZ_JBHSBI010000013.1"/>
</dbReference>
<dbReference type="Proteomes" id="UP001595851">
    <property type="component" value="Unassembled WGS sequence"/>
</dbReference>
<dbReference type="SUPFAM" id="SSF54593">
    <property type="entry name" value="Glyoxalase/Bleomycin resistance protein/Dihydroxybiphenyl dioxygenase"/>
    <property type="match status" value="1"/>
</dbReference>
<organism evidence="1 2">
    <name type="scientific">Nonomuraea purpurea</name>
    <dbReference type="NCBI Taxonomy" id="1849276"/>
    <lineage>
        <taxon>Bacteria</taxon>
        <taxon>Bacillati</taxon>
        <taxon>Actinomycetota</taxon>
        <taxon>Actinomycetes</taxon>
        <taxon>Streptosporangiales</taxon>
        <taxon>Streptosporangiaceae</taxon>
        <taxon>Nonomuraea</taxon>
    </lineage>
</organism>
<accession>A0ABV8G9A8</accession>
<dbReference type="EMBL" id="JBHSBI010000013">
    <property type="protein sequence ID" value="MFC4010533.1"/>
    <property type="molecule type" value="Genomic_DNA"/>
</dbReference>
<sequence>MNPSAPYHVGYVVPDIERAMHDLGRAVGVEWNPVRDGRLGDWSYRIVFSRSGPLYTELIEGPEGSPWDPGEGPRCDHVGFWAGGIDACSRRLVEKDYPLNFDARPYGRPWAYHRMPGLGLRIELVDISIQPEFLQTGNPGGATMPPLNC</sequence>
<reference evidence="2" key="1">
    <citation type="journal article" date="2019" name="Int. J. Syst. Evol. Microbiol.">
        <title>The Global Catalogue of Microorganisms (GCM) 10K type strain sequencing project: providing services to taxonomists for standard genome sequencing and annotation.</title>
        <authorList>
            <consortium name="The Broad Institute Genomics Platform"/>
            <consortium name="The Broad Institute Genome Sequencing Center for Infectious Disease"/>
            <person name="Wu L."/>
            <person name="Ma J."/>
        </authorList>
    </citation>
    <scope>NUCLEOTIDE SEQUENCE [LARGE SCALE GENOMIC DNA]</scope>
    <source>
        <strain evidence="2">TBRC 1276</strain>
    </source>
</reference>
<evidence type="ECO:0000313" key="1">
    <source>
        <dbReference type="EMBL" id="MFC4010533.1"/>
    </source>
</evidence>
<dbReference type="InterPro" id="IPR029068">
    <property type="entry name" value="Glyas_Bleomycin-R_OHBP_Dase"/>
</dbReference>
<gene>
    <name evidence="1" type="ORF">ACFOY2_25125</name>
</gene>
<proteinExistence type="predicted"/>
<name>A0ABV8G9A8_9ACTN</name>
<protein>
    <submittedName>
        <fullName evidence="1">VOC family protein</fullName>
    </submittedName>
</protein>
<keyword evidence="2" id="KW-1185">Reference proteome</keyword>
<evidence type="ECO:0000313" key="2">
    <source>
        <dbReference type="Proteomes" id="UP001595851"/>
    </source>
</evidence>
<dbReference type="Gene3D" id="3.10.180.10">
    <property type="entry name" value="2,3-Dihydroxybiphenyl 1,2-Dioxygenase, domain 1"/>
    <property type="match status" value="1"/>
</dbReference>
<dbReference type="Pfam" id="PF13669">
    <property type="entry name" value="Glyoxalase_4"/>
    <property type="match status" value="1"/>
</dbReference>
<comment type="caution">
    <text evidence="1">The sequence shown here is derived from an EMBL/GenBank/DDBJ whole genome shotgun (WGS) entry which is preliminary data.</text>
</comment>